<organism evidence="2">
    <name type="scientific">freshwater metagenome</name>
    <dbReference type="NCBI Taxonomy" id="449393"/>
    <lineage>
        <taxon>unclassified sequences</taxon>
        <taxon>metagenomes</taxon>
        <taxon>ecological metagenomes</taxon>
    </lineage>
</organism>
<evidence type="ECO:0000313" key="2">
    <source>
        <dbReference type="EMBL" id="CAB4579920.1"/>
    </source>
</evidence>
<dbReference type="EMBL" id="CAEZUA010000002">
    <property type="protein sequence ID" value="CAB4579920.1"/>
    <property type="molecule type" value="Genomic_DNA"/>
</dbReference>
<sequence length="392" mass="42466">MKIESVDLFYVRMPEVLDIGDGSQDGLIARVRAGSFEGWGEAVASPVTSIASWIAPMSHSGCHPVIDSVMGETLDSPSDIARIARKVRSSSFYGIIQSDLTFSGIEIALWDLLGHAKEEPIYKLLGYKNAERKLPYASVLFGDTPEETKQKAVTMRGRGFSAIKFGWGPYGRTTVEVDASHVHAAREGIGADGHLMIDAGTVFGEDVDAAALRIPALAEANVKWYEEPVEAAAFSLYKKLSLVNPKVLIAGGEGAHNFLQAQNLIDHGGVGFIQIDTGYVGGIGSAYRVAQYAQSRGIQYINHTFTSQSALAASLHPFAGLKDSWMAEYPMEPKTLCQELTVNSIPMDSDGMISVNESPGLGIQFNTETVKKYLVDVEIKVENKVLYKTPTV</sequence>
<dbReference type="Gene3D" id="3.20.20.120">
    <property type="entry name" value="Enolase-like C-terminal domain"/>
    <property type="match status" value="1"/>
</dbReference>
<dbReference type="EMBL" id="CAFBQZ010000007">
    <property type="protein sequence ID" value="CAB5070375.1"/>
    <property type="molecule type" value="Genomic_DNA"/>
</dbReference>
<dbReference type="EMBL" id="CAEZXT010000015">
    <property type="protein sequence ID" value="CAB4693133.1"/>
    <property type="molecule type" value="Genomic_DNA"/>
</dbReference>
<accession>A0A6J6ETM9</accession>
<evidence type="ECO:0000259" key="1">
    <source>
        <dbReference type="SMART" id="SM00922"/>
    </source>
</evidence>
<evidence type="ECO:0000313" key="10">
    <source>
        <dbReference type="EMBL" id="CAB5004956.1"/>
    </source>
</evidence>
<proteinExistence type="predicted"/>
<dbReference type="EMBL" id="CAEZZZ010000009">
    <property type="protein sequence ID" value="CAB4774427.1"/>
    <property type="molecule type" value="Genomic_DNA"/>
</dbReference>
<gene>
    <name evidence="2" type="ORF">UFOPK1773_00067</name>
    <name evidence="3" type="ORF">UFOPK2288_00384</name>
    <name evidence="4" type="ORF">UFOPK2589_00394</name>
    <name evidence="5" type="ORF">UFOPK2931_00336</name>
    <name evidence="6" type="ORF">UFOPK3056_00360</name>
    <name evidence="7" type="ORF">UFOPK3287_00515</name>
    <name evidence="8" type="ORF">UFOPK3558_00317</name>
    <name evidence="9" type="ORF">UFOPK3916_00335</name>
    <name evidence="10" type="ORF">UFOPK4074_00302</name>
    <name evidence="11" type="ORF">UFOPK4372_00208</name>
</gene>
<evidence type="ECO:0000313" key="9">
    <source>
        <dbReference type="EMBL" id="CAB4970231.1"/>
    </source>
</evidence>
<evidence type="ECO:0000313" key="7">
    <source>
        <dbReference type="EMBL" id="CAB4849322.1"/>
    </source>
</evidence>
<dbReference type="Gene3D" id="3.30.390.10">
    <property type="entry name" value="Enolase-like, N-terminal domain"/>
    <property type="match status" value="1"/>
</dbReference>
<dbReference type="PANTHER" id="PTHR48080">
    <property type="entry name" value="D-GALACTONATE DEHYDRATASE-RELATED"/>
    <property type="match status" value="1"/>
</dbReference>
<dbReference type="SFLD" id="SFLDS00001">
    <property type="entry name" value="Enolase"/>
    <property type="match status" value="1"/>
</dbReference>
<dbReference type="InterPro" id="IPR036849">
    <property type="entry name" value="Enolase-like_C_sf"/>
</dbReference>
<dbReference type="InterPro" id="IPR029065">
    <property type="entry name" value="Enolase_C-like"/>
</dbReference>
<dbReference type="Pfam" id="PF02746">
    <property type="entry name" value="MR_MLE_N"/>
    <property type="match status" value="1"/>
</dbReference>
<dbReference type="InterPro" id="IPR013341">
    <property type="entry name" value="Mandelate_racemase_N_dom"/>
</dbReference>
<dbReference type="SUPFAM" id="SSF54826">
    <property type="entry name" value="Enolase N-terminal domain-like"/>
    <property type="match status" value="1"/>
</dbReference>
<evidence type="ECO:0000313" key="4">
    <source>
        <dbReference type="EMBL" id="CAB4693133.1"/>
    </source>
</evidence>
<dbReference type="InterPro" id="IPR034593">
    <property type="entry name" value="DgoD-like"/>
</dbReference>
<evidence type="ECO:0000313" key="11">
    <source>
        <dbReference type="EMBL" id="CAB5070375.1"/>
    </source>
</evidence>
<evidence type="ECO:0000313" key="3">
    <source>
        <dbReference type="EMBL" id="CAB4660075.1"/>
    </source>
</evidence>
<dbReference type="SUPFAM" id="SSF51604">
    <property type="entry name" value="Enolase C-terminal domain-like"/>
    <property type="match status" value="1"/>
</dbReference>
<feature type="domain" description="Mandelate racemase/muconate lactonizing enzyme C-terminal" evidence="1">
    <location>
        <begin position="145"/>
        <end position="244"/>
    </location>
</feature>
<dbReference type="Pfam" id="PF13378">
    <property type="entry name" value="MR_MLE_C"/>
    <property type="match status" value="1"/>
</dbReference>
<dbReference type="EMBL" id="CAFBOE010000014">
    <property type="protein sequence ID" value="CAB4970231.1"/>
    <property type="molecule type" value="Genomic_DNA"/>
</dbReference>
<evidence type="ECO:0000313" key="6">
    <source>
        <dbReference type="EMBL" id="CAB4798740.1"/>
    </source>
</evidence>
<name>A0A6J6ETM9_9ZZZZ</name>
<dbReference type="EMBL" id="CAFBPG010000014">
    <property type="protein sequence ID" value="CAB5004956.1"/>
    <property type="molecule type" value="Genomic_DNA"/>
</dbReference>
<dbReference type="EMBL" id="CAFBJH010000022">
    <property type="protein sequence ID" value="CAB4849322.1"/>
    <property type="molecule type" value="Genomic_DNA"/>
</dbReference>
<evidence type="ECO:0000313" key="5">
    <source>
        <dbReference type="EMBL" id="CAB4774427.1"/>
    </source>
</evidence>
<dbReference type="AlphaFoldDB" id="A0A6J6ETM9"/>
<dbReference type="InterPro" id="IPR029017">
    <property type="entry name" value="Enolase-like_N"/>
</dbReference>
<dbReference type="SMART" id="SM00922">
    <property type="entry name" value="MR_MLE"/>
    <property type="match status" value="1"/>
</dbReference>
<evidence type="ECO:0000313" key="8">
    <source>
        <dbReference type="EMBL" id="CAB4894297.1"/>
    </source>
</evidence>
<reference evidence="2" key="1">
    <citation type="submission" date="2020-05" db="EMBL/GenBank/DDBJ databases">
        <authorList>
            <person name="Chiriac C."/>
            <person name="Salcher M."/>
            <person name="Ghai R."/>
            <person name="Kavagutti S V."/>
        </authorList>
    </citation>
    <scope>NUCLEOTIDE SEQUENCE</scope>
</reference>
<protein>
    <submittedName>
        <fullName evidence="2">Unannotated protein</fullName>
    </submittedName>
</protein>
<dbReference type="InterPro" id="IPR013342">
    <property type="entry name" value="Mandelate_racemase_C"/>
</dbReference>
<dbReference type="EMBL" id="CAFBMI010000014">
    <property type="protein sequence ID" value="CAB4894297.1"/>
    <property type="molecule type" value="Genomic_DNA"/>
</dbReference>
<dbReference type="EMBL" id="CAEZWS010000012">
    <property type="protein sequence ID" value="CAB4660075.1"/>
    <property type="molecule type" value="Genomic_DNA"/>
</dbReference>
<dbReference type="CDD" id="cd03316">
    <property type="entry name" value="MR_like"/>
    <property type="match status" value="1"/>
</dbReference>
<dbReference type="EMBL" id="CAFAAR010000018">
    <property type="protein sequence ID" value="CAB4798740.1"/>
    <property type="molecule type" value="Genomic_DNA"/>
</dbReference>